<dbReference type="AlphaFoldDB" id="A0AAD9P9G2"/>
<name>A0AAD9P9G2_RIDPI</name>
<dbReference type="Gene3D" id="3.40.50.10140">
    <property type="entry name" value="Toll/interleukin-1 receptor homology (TIR) domain"/>
    <property type="match status" value="1"/>
</dbReference>
<organism evidence="2 3">
    <name type="scientific">Ridgeia piscesae</name>
    <name type="common">Tubeworm</name>
    <dbReference type="NCBI Taxonomy" id="27915"/>
    <lineage>
        <taxon>Eukaryota</taxon>
        <taxon>Metazoa</taxon>
        <taxon>Spiralia</taxon>
        <taxon>Lophotrochozoa</taxon>
        <taxon>Annelida</taxon>
        <taxon>Polychaeta</taxon>
        <taxon>Sedentaria</taxon>
        <taxon>Canalipalpata</taxon>
        <taxon>Sabellida</taxon>
        <taxon>Siboglinidae</taxon>
        <taxon>Ridgeia</taxon>
    </lineage>
</organism>
<evidence type="ECO:0000313" key="2">
    <source>
        <dbReference type="EMBL" id="KAK2190625.1"/>
    </source>
</evidence>
<keyword evidence="3" id="KW-1185">Reference proteome</keyword>
<proteinExistence type="predicted"/>
<evidence type="ECO:0000256" key="1">
    <source>
        <dbReference type="SAM" id="MobiDB-lite"/>
    </source>
</evidence>
<accession>A0AAD9P9G2</accession>
<feature type="region of interest" description="Disordered" evidence="1">
    <location>
        <begin position="199"/>
        <end position="218"/>
    </location>
</feature>
<dbReference type="EMBL" id="JAODUO010000074">
    <property type="protein sequence ID" value="KAK2190625.1"/>
    <property type="molecule type" value="Genomic_DNA"/>
</dbReference>
<gene>
    <name evidence="2" type="ORF">NP493_74g05047</name>
</gene>
<feature type="compositionally biased region" description="Low complexity" evidence="1">
    <location>
        <begin position="201"/>
        <end position="211"/>
    </location>
</feature>
<evidence type="ECO:0000313" key="3">
    <source>
        <dbReference type="Proteomes" id="UP001209878"/>
    </source>
</evidence>
<sequence>MRLTSDDLPPDLREGQFDITLIYNEDDRNEALTFKAIIEKYIKMGNQHATVCTIDQHLTWIQPMIGHLGEAIRRSNFAFLYITDSFREGRFTQLQKDECLMESIYNNDKPGFTIPVYTSEDQKKLSPTGLRGVKGIHLYRLVIQRMADLDVDALNLKSSDFDKWELKRITDMISGALPKRLQREMEQAEAISKWLDDKANETSSNSSSLETELYKPRC</sequence>
<reference evidence="2" key="1">
    <citation type="journal article" date="2023" name="Mol. Biol. Evol.">
        <title>Third-Generation Sequencing Reveals the Adaptive Role of the Epigenome in Three Deep-Sea Polychaetes.</title>
        <authorList>
            <person name="Perez M."/>
            <person name="Aroh O."/>
            <person name="Sun Y."/>
            <person name="Lan Y."/>
            <person name="Juniper S.K."/>
            <person name="Young C.R."/>
            <person name="Angers B."/>
            <person name="Qian P.Y."/>
        </authorList>
    </citation>
    <scope>NUCLEOTIDE SEQUENCE</scope>
    <source>
        <strain evidence="2">R07B-5</strain>
    </source>
</reference>
<protein>
    <recommendedName>
        <fullName evidence="4">TIR domain-containing protein</fullName>
    </recommendedName>
</protein>
<dbReference type="Proteomes" id="UP001209878">
    <property type="component" value="Unassembled WGS sequence"/>
</dbReference>
<evidence type="ECO:0008006" key="4">
    <source>
        <dbReference type="Google" id="ProtNLM"/>
    </source>
</evidence>
<comment type="caution">
    <text evidence="2">The sequence shown here is derived from an EMBL/GenBank/DDBJ whole genome shotgun (WGS) entry which is preliminary data.</text>
</comment>
<dbReference type="InterPro" id="IPR035897">
    <property type="entry name" value="Toll_tir_struct_dom_sf"/>
</dbReference>